<name>A0AC35F2Z8_9BILA</name>
<reference evidence="2" key="1">
    <citation type="submission" date="2022-11" db="UniProtKB">
        <authorList>
            <consortium name="WormBaseParasite"/>
        </authorList>
    </citation>
    <scope>IDENTIFICATION</scope>
</reference>
<accession>A0AC35F2Z8</accession>
<dbReference type="WBParaSite" id="PS1159_v2.g13291.t1">
    <property type="protein sequence ID" value="PS1159_v2.g13291.t1"/>
    <property type="gene ID" value="PS1159_v2.g13291"/>
</dbReference>
<evidence type="ECO:0000313" key="2">
    <source>
        <dbReference type="WBParaSite" id="PS1159_v2.g13291.t1"/>
    </source>
</evidence>
<evidence type="ECO:0000313" key="1">
    <source>
        <dbReference type="Proteomes" id="UP000887580"/>
    </source>
</evidence>
<organism evidence="1 2">
    <name type="scientific">Panagrolaimus sp. PS1159</name>
    <dbReference type="NCBI Taxonomy" id="55785"/>
    <lineage>
        <taxon>Eukaryota</taxon>
        <taxon>Metazoa</taxon>
        <taxon>Ecdysozoa</taxon>
        <taxon>Nematoda</taxon>
        <taxon>Chromadorea</taxon>
        <taxon>Rhabditida</taxon>
        <taxon>Tylenchina</taxon>
        <taxon>Panagrolaimomorpha</taxon>
        <taxon>Panagrolaimoidea</taxon>
        <taxon>Panagrolaimidae</taxon>
        <taxon>Panagrolaimus</taxon>
    </lineage>
</organism>
<dbReference type="Proteomes" id="UP000887580">
    <property type="component" value="Unplaced"/>
</dbReference>
<sequence>MVAELKFTPNGYKLVKHEIMRSLNSKENPEILFQKICGSSTPQKIIAATINCKAAFKKIFKSKNVTFLNVGAHIYYERFIVETVKWFFDKSFIKYYILPISSRNIRIYGYYGTAKNILDIIYIQLNDPLPVKKAVYYSKSIPQLHVMFNESTHTYGYQHELSKNCHGYQTTVTIDEENFEIIETKSYCFNAFKKVLSQMNTLLNPKIPFIGFYDNSSVIGICKNSEEGYQFLEEWNDMFGNECFISFDQKRPKFGQSASNSLKTKNTFVVFDLLNIMSMAPEKIKIDKTWGFTFTKNEDNPVLLKFDYFDGTKKCSSPSFLMAIFLRQHLKAIESKIGQKPEKVAFWIIDRKFNESERKRIENGLKKSCKLLKINCIFVNLESISIDSRKFNNIGV</sequence>
<proteinExistence type="predicted"/>
<protein>
    <submittedName>
        <fullName evidence="2">Uncharacterized protein</fullName>
    </submittedName>
</protein>